<accession>A0A2P8E4M2</accession>
<gene>
    <name evidence="1" type="ORF">CLV48_105158</name>
</gene>
<dbReference type="EMBL" id="PYGF01000005">
    <property type="protein sequence ID" value="PSL04414.1"/>
    <property type="molecule type" value="Genomic_DNA"/>
</dbReference>
<dbReference type="RefSeq" id="WP_106567319.1">
    <property type="nucleotide sequence ID" value="NZ_JAUVYL010000013.1"/>
</dbReference>
<name>A0A2P8E4M2_9BACT</name>
<comment type="caution">
    <text evidence="1">The sequence shown here is derived from an EMBL/GenBank/DDBJ whole genome shotgun (WGS) entry which is preliminary data.</text>
</comment>
<proteinExistence type="predicted"/>
<dbReference type="Proteomes" id="UP000240708">
    <property type="component" value="Unassembled WGS sequence"/>
</dbReference>
<protein>
    <submittedName>
        <fullName evidence="1">Uncharacterized protein</fullName>
    </submittedName>
</protein>
<reference evidence="1 2" key="1">
    <citation type="submission" date="2018-03" db="EMBL/GenBank/DDBJ databases">
        <title>Genomic Encyclopedia of Archaeal and Bacterial Type Strains, Phase II (KMG-II): from individual species to whole genera.</title>
        <authorList>
            <person name="Goeker M."/>
        </authorList>
    </citation>
    <scope>NUCLEOTIDE SEQUENCE [LARGE SCALE GENOMIC DNA]</scope>
    <source>
        <strain evidence="1 2">DSM 28057</strain>
    </source>
</reference>
<evidence type="ECO:0000313" key="1">
    <source>
        <dbReference type="EMBL" id="PSL04414.1"/>
    </source>
</evidence>
<organism evidence="1 2">
    <name type="scientific">Cecembia rubra</name>
    <dbReference type="NCBI Taxonomy" id="1485585"/>
    <lineage>
        <taxon>Bacteria</taxon>
        <taxon>Pseudomonadati</taxon>
        <taxon>Bacteroidota</taxon>
        <taxon>Cytophagia</taxon>
        <taxon>Cytophagales</taxon>
        <taxon>Cyclobacteriaceae</taxon>
        <taxon>Cecembia</taxon>
    </lineage>
</organism>
<keyword evidence="2" id="KW-1185">Reference proteome</keyword>
<dbReference type="OrthoDB" id="5562884at2"/>
<sequence>MKKFYSSVVLLAILYLYHIPSLQAQMPFDEIMMPKGEFCVAGIYEVSKWNQYWEGDYLRGNANIGTLTRQMLMPMVAMGLTKKINLIASLPYISTDASGGTQVGQSGIQDLSVSLKVDWLQHRVGTGRILFLTNTHISTPVGTYLSDYMPFSIGAGAPEIGMRGIAGYKLDNGLVFRMAAAYLWRGQTEIERAYYYQNGSVYSSFMNVPNALNIHGAIGYWTLDKRLRLEATYMSLNCLSGDDIRSYNRPQPTNKMEVSQVGIWTQYYIKADRGFGAIAYFNQTISGRNMGKAASLGLGLTYQFKAY</sequence>
<evidence type="ECO:0000313" key="2">
    <source>
        <dbReference type="Proteomes" id="UP000240708"/>
    </source>
</evidence>
<dbReference type="AlphaFoldDB" id="A0A2P8E4M2"/>